<dbReference type="CDD" id="cd16650">
    <property type="entry name" value="SP-RING_PIAS-like"/>
    <property type="match status" value="1"/>
</dbReference>
<dbReference type="PROSITE" id="PS51044">
    <property type="entry name" value="ZF_SP_RING"/>
    <property type="match status" value="1"/>
</dbReference>
<evidence type="ECO:0000313" key="6">
    <source>
        <dbReference type="EMBL" id="CAI2384631.1"/>
    </source>
</evidence>
<keyword evidence="2 4" id="KW-0863">Zinc-finger</keyword>
<dbReference type="Gene3D" id="3.30.40.10">
    <property type="entry name" value="Zinc/RING finger domain, C3HC4 (zinc finger)"/>
    <property type="match status" value="2"/>
</dbReference>
<dbReference type="PANTHER" id="PTHR10782:SF4">
    <property type="entry name" value="TONALLI, ISOFORM E"/>
    <property type="match status" value="1"/>
</dbReference>
<name>A0AAD1Y680_EUPCR</name>
<proteinExistence type="predicted"/>
<dbReference type="InterPro" id="IPR004181">
    <property type="entry name" value="Znf_MIZ"/>
</dbReference>
<dbReference type="InterPro" id="IPR013083">
    <property type="entry name" value="Znf_RING/FYVE/PHD"/>
</dbReference>
<gene>
    <name evidence="6" type="ORF">ECRASSUSDP1_LOCUS26165</name>
</gene>
<dbReference type="GO" id="GO:0008270">
    <property type="term" value="F:zinc ion binding"/>
    <property type="evidence" value="ECO:0007669"/>
    <property type="project" value="UniProtKB-KW"/>
</dbReference>
<evidence type="ECO:0000256" key="1">
    <source>
        <dbReference type="ARBA" id="ARBA00022723"/>
    </source>
</evidence>
<dbReference type="AlphaFoldDB" id="A0AAD1Y680"/>
<sequence length="497" mass="57455">MRFQAHFFYRFGGSFQISSCGGRFRGVEWRGLSGDGEGWRGREEGFRNGVGIDEVKRRRIVAMEVSRVGRREKSLGDREIIGVIKKAMERYKGELLDLKRLEKASPKERFSANNKIHCCCQKSQFHNGSKQIQCTKCGKYQHKICIKKMVNVVPYICFHCQFAVMDLFCIPIETILKPVTLGIIENKNIKFELSPSISKLLETGKEKFRVELRGLQLSNNPFKNSWPNYGMINVDGPAWKKYLTLPEIELSRKRKDFPFDLTEFSCTTKKRCHVISLRKDRTPSRQPKNHDGNCYIIGMFLCRNITINQVIKYYKKYEVSSFFDTMDMIEDRLFPKDKEEDISVVSEGVEIPLTCPLTLGSFSLPARGYKCTHIECFDLENFLKTNIRFRTFKCPFCNKPANILKLDSLVHSLSKYIKTHPKYHDARSVTISKSLRLMVDHKATSLTINGLVDFHLKSPLWELSPSHLESPQAEVPRTKVGFKQEMEPNSEEVILIE</sequence>
<evidence type="ECO:0000256" key="4">
    <source>
        <dbReference type="PROSITE-ProRule" id="PRU00452"/>
    </source>
</evidence>
<dbReference type="GO" id="GO:0061665">
    <property type="term" value="F:SUMO ligase activity"/>
    <property type="evidence" value="ECO:0007669"/>
    <property type="project" value="TreeGrafter"/>
</dbReference>
<reference evidence="6" key="1">
    <citation type="submission" date="2023-07" db="EMBL/GenBank/DDBJ databases">
        <authorList>
            <consortium name="AG Swart"/>
            <person name="Singh M."/>
            <person name="Singh A."/>
            <person name="Seah K."/>
            <person name="Emmerich C."/>
        </authorList>
    </citation>
    <scope>NUCLEOTIDE SEQUENCE</scope>
    <source>
        <strain evidence="6">DP1</strain>
    </source>
</reference>
<protein>
    <recommendedName>
        <fullName evidence="5">SP-RING-type domain-containing protein</fullName>
    </recommendedName>
</protein>
<keyword evidence="1" id="KW-0479">Metal-binding</keyword>
<dbReference type="Proteomes" id="UP001295684">
    <property type="component" value="Unassembled WGS sequence"/>
</dbReference>
<dbReference type="GO" id="GO:0016925">
    <property type="term" value="P:protein sumoylation"/>
    <property type="evidence" value="ECO:0007669"/>
    <property type="project" value="TreeGrafter"/>
</dbReference>
<accession>A0AAD1Y680</accession>
<dbReference type="InterPro" id="IPR011011">
    <property type="entry name" value="Znf_FYVE_PHD"/>
</dbReference>
<dbReference type="GO" id="GO:0000785">
    <property type="term" value="C:chromatin"/>
    <property type="evidence" value="ECO:0007669"/>
    <property type="project" value="TreeGrafter"/>
</dbReference>
<comment type="caution">
    <text evidence="6">The sequence shown here is derived from an EMBL/GenBank/DDBJ whole genome shotgun (WGS) entry which is preliminary data.</text>
</comment>
<evidence type="ECO:0000313" key="7">
    <source>
        <dbReference type="Proteomes" id="UP001295684"/>
    </source>
</evidence>
<dbReference type="PANTHER" id="PTHR10782">
    <property type="entry name" value="ZINC FINGER MIZ DOMAIN-CONTAINING PROTEIN"/>
    <property type="match status" value="1"/>
</dbReference>
<evidence type="ECO:0000259" key="5">
    <source>
        <dbReference type="PROSITE" id="PS51044"/>
    </source>
</evidence>
<dbReference type="EMBL" id="CAMPGE010026966">
    <property type="protein sequence ID" value="CAI2384631.1"/>
    <property type="molecule type" value="Genomic_DNA"/>
</dbReference>
<dbReference type="SUPFAM" id="SSF57903">
    <property type="entry name" value="FYVE/PHD zinc finger"/>
    <property type="match status" value="1"/>
</dbReference>
<feature type="domain" description="SP-RING-type" evidence="5">
    <location>
        <begin position="338"/>
        <end position="423"/>
    </location>
</feature>
<dbReference type="Pfam" id="PF02891">
    <property type="entry name" value="zf-MIZ"/>
    <property type="match status" value="1"/>
</dbReference>
<evidence type="ECO:0000256" key="3">
    <source>
        <dbReference type="ARBA" id="ARBA00022833"/>
    </source>
</evidence>
<keyword evidence="7" id="KW-1185">Reference proteome</keyword>
<evidence type="ECO:0000256" key="2">
    <source>
        <dbReference type="ARBA" id="ARBA00022771"/>
    </source>
</evidence>
<keyword evidence="3" id="KW-0862">Zinc</keyword>
<organism evidence="6 7">
    <name type="scientific">Euplotes crassus</name>
    <dbReference type="NCBI Taxonomy" id="5936"/>
    <lineage>
        <taxon>Eukaryota</taxon>
        <taxon>Sar</taxon>
        <taxon>Alveolata</taxon>
        <taxon>Ciliophora</taxon>
        <taxon>Intramacronucleata</taxon>
        <taxon>Spirotrichea</taxon>
        <taxon>Hypotrichia</taxon>
        <taxon>Euplotida</taxon>
        <taxon>Euplotidae</taxon>
        <taxon>Moneuplotes</taxon>
    </lineage>
</organism>